<proteinExistence type="inferred from homology"/>
<comment type="similarity">
    <text evidence="5">Belongs to the YicC/YloC family.</text>
</comment>
<name>A0A1G9VHN7_9FIRM</name>
<dbReference type="STRING" id="349095.SAMN05660299_01414"/>
<evidence type="ECO:0000313" key="9">
    <source>
        <dbReference type="Proteomes" id="UP000199309"/>
    </source>
</evidence>
<reference evidence="8 9" key="1">
    <citation type="submission" date="2016-10" db="EMBL/GenBank/DDBJ databases">
        <authorList>
            <person name="de Groot N.N."/>
        </authorList>
    </citation>
    <scope>NUCLEOTIDE SEQUENCE [LARGE SCALE GENOMIC DNA]</scope>
    <source>
        <strain evidence="8 9">DSM 16981</strain>
    </source>
</reference>
<dbReference type="InterPro" id="IPR013527">
    <property type="entry name" value="YicC-like_N"/>
</dbReference>
<dbReference type="GO" id="GO:0004521">
    <property type="term" value="F:RNA endonuclease activity"/>
    <property type="evidence" value="ECO:0007669"/>
    <property type="project" value="InterPro"/>
</dbReference>
<feature type="domain" description="Endoribonuclease YicC-like N-terminal" evidence="6">
    <location>
        <begin position="1"/>
        <end position="155"/>
    </location>
</feature>
<evidence type="ECO:0000256" key="5">
    <source>
        <dbReference type="ARBA" id="ARBA00035648"/>
    </source>
</evidence>
<dbReference type="OrthoDB" id="9771229at2"/>
<dbReference type="EMBL" id="FNHQ01000012">
    <property type="protein sequence ID" value="SDM71659.1"/>
    <property type="molecule type" value="Genomic_DNA"/>
</dbReference>
<evidence type="ECO:0000259" key="7">
    <source>
        <dbReference type="Pfam" id="PF08340"/>
    </source>
</evidence>
<evidence type="ECO:0000256" key="1">
    <source>
        <dbReference type="ARBA" id="ARBA00001968"/>
    </source>
</evidence>
<dbReference type="AlphaFoldDB" id="A0A1G9VHN7"/>
<dbReference type="Pfam" id="PF03755">
    <property type="entry name" value="YicC-like_N"/>
    <property type="match status" value="1"/>
</dbReference>
<protein>
    <submittedName>
        <fullName evidence="8">TIGR00255 family protein</fullName>
    </submittedName>
</protein>
<sequence length="293" mass="33796">MRSMTGFGSGTYSNGKLQVTIEIKAVNQRFLEVSIRMPHAYLSLEDRIRNGLKAVLHRGKVDVYVTVTELLCKEPQIRIDFANLTACKYALDKVNEELFHEKTTLSQIISLTKDWFVQEPPTVDADACWPVFSIALQASLDRIVQMREAEGLNIKKDLLLRADKIEDTVHAIAERKDDIAAHYESRLRKRIINMFDEIKAVPDEERLLQEVATYADKVDFTEEVVRFHSHVIQLRRILEENGDIGRQLDFLIQELNRETNTIGSKAADLDVTEYVLQLKNEIEKIREQIQNIE</sequence>
<organism evidence="8 9">
    <name type="scientific">Megasphaera paucivorans</name>
    <dbReference type="NCBI Taxonomy" id="349095"/>
    <lineage>
        <taxon>Bacteria</taxon>
        <taxon>Bacillati</taxon>
        <taxon>Bacillota</taxon>
        <taxon>Negativicutes</taxon>
        <taxon>Veillonellales</taxon>
        <taxon>Veillonellaceae</taxon>
        <taxon>Megasphaera</taxon>
    </lineage>
</organism>
<evidence type="ECO:0000256" key="3">
    <source>
        <dbReference type="ARBA" id="ARBA00022759"/>
    </source>
</evidence>
<dbReference type="Pfam" id="PF08340">
    <property type="entry name" value="YicC-like_C"/>
    <property type="match status" value="1"/>
</dbReference>
<keyword evidence="4" id="KW-0378">Hydrolase</keyword>
<accession>A0A1G9VHN7</accession>
<keyword evidence="2" id="KW-0540">Nuclease</keyword>
<dbReference type="PANTHER" id="PTHR30636">
    <property type="entry name" value="UPF0701 PROTEIN YICC"/>
    <property type="match status" value="1"/>
</dbReference>
<evidence type="ECO:0000256" key="4">
    <source>
        <dbReference type="ARBA" id="ARBA00022801"/>
    </source>
</evidence>
<dbReference type="PANTHER" id="PTHR30636:SF3">
    <property type="entry name" value="UPF0701 PROTEIN YICC"/>
    <property type="match status" value="1"/>
</dbReference>
<dbReference type="InterPro" id="IPR005229">
    <property type="entry name" value="YicC/YloC-like"/>
</dbReference>
<gene>
    <name evidence="8" type="ORF">SAMN05660299_01414</name>
</gene>
<dbReference type="InterPro" id="IPR013551">
    <property type="entry name" value="YicC-like_C"/>
</dbReference>
<comment type="cofactor">
    <cofactor evidence="1">
        <name>a divalent metal cation</name>
        <dbReference type="ChEBI" id="CHEBI:60240"/>
    </cofactor>
</comment>
<keyword evidence="9" id="KW-1185">Reference proteome</keyword>
<evidence type="ECO:0000259" key="6">
    <source>
        <dbReference type="Pfam" id="PF03755"/>
    </source>
</evidence>
<evidence type="ECO:0000313" key="8">
    <source>
        <dbReference type="EMBL" id="SDM71659.1"/>
    </source>
</evidence>
<evidence type="ECO:0000256" key="2">
    <source>
        <dbReference type="ARBA" id="ARBA00022722"/>
    </source>
</evidence>
<dbReference type="GO" id="GO:0016787">
    <property type="term" value="F:hydrolase activity"/>
    <property type="evidence" value="ECO:0007669"/>
    <property type="project" value="UniProtKB-KW"/>
</dbReference>
<keyword evidence="3" id="KW-0255">Endonuclease</keyword>
<dbReference type="NCBIfam" id="TIGR00255">
    <property type="entry name" value="YicC/YloC family endoribonuclease"/>
    <property type="match status" value="1"/>
</dbReference>
<feature type="domain" description="Endoribonuclease YicC-like C-terminal" evidence="7">
    <location>
        <begin position="172"/>
        <end position="293"/>
    </location>
</feature>
<dbReference type="Proteomes" id="UP000199309">
    <property type="component" value="Unassembled WGS sequence"/>
</dbReference>